<dbReference type="Proteomes" id="UP001597641">
    <property type="component" value="Unassembled WGS sequence"/>
</dbReference>
<comment type="caution">
    <text evidence="2">The sequence shown here is derived from an EMBL/GenBank/DDBJ whole genome shotgun (WGS) entry which is preliminary data.</text>
</comment>
<gene>
    <name evidence="2" type="ORF">ACFS7Z_22200</name>
</gene>
<dbReference type="PANTHER" id="PTHR34985">
    <property type="entry name" value="SLR0554 PROTEIN"/>
    <property type="match status" value="1"/>
</dbReference>
<reference evidence="3" key="1">
    <citation type="journal article" date="2019" name="Int. J. Syst. Evol. Microbiol.">
        <title>The Global Catalogue of Microorganisms (GCM) 10K type strain sequencing project: providing services to taxonomists for standard genome sequencing and annotation.</title>
        <authorList>
            <consortium name="The Broad Institute Genomics Platform"/>
            <consortium name="The Broad Institute Genome Sequencing Center for Infectious Disease"/>
            <person name="Wu L."/>
            <person name="Ma J."/>
        </authorList>
    </citation>
    <scope>NUCLEOTIDE SEQUENCE [LARGE SCALE GENOMIC DNA]</scope>
    <source>
        <strain evidence="3">KCTC 23984</strain>
    </source>
</reference>
<proteinExistence type="predicted"/>
<keyword evidence="3" id="KW-1185">Reference proteome</keyword>
<name>A0ABW6BZU7_9BACT</name>
<evidence type="ECO:0000313" key="3">
    <source>
        <dbReference type="Proteomes" id="UP001597641"/>
    </source>
</evidence>
<sequence length="406" mass="46949">MNPNDNQESLQHIDKVEEFLSTHYDFRYNTVLGRVEFRLKGGTSYQLMVDYDENSICRRLERNRLKINPTTLKGKLLSDFTTTFDPFIEYFNSLSTWDGSTDYIQQLATTVKTTNESLWNKFFKKWIVAMVTSLMVPDKVNHTVLVFYGAQGKGKTTWIEKLVPKELKSYLYTGTINPNDKDAMIHLAERMLINLDELENLNRSEIGSLKSLITQSNINIRRPYGRNSENLTRRASFAGSINNNQFLNDSTGSRRFLVAEVSYIDYQHEVNINMVLSQALTLFKEGFQYWFDEAEQEQINDNNSQYQRTSLEEESLLDKFMPAEENDQEAVYLTTTDIANELKDSYGVRTDASAVNLLGRALAKNGFKRLKKGSNYKYCIKNKRQENVIRHPNSSLQSEFTQMSVA</sequence>
<organism evidence="2 3">
    <name type="scientific">Pontibacter toksunensis</name>
    <dbReference type="NCBI Taxonomy" id="1332631"/>
    <lineage>
        <taxon>Bacteria</taxon>
        <taxon>Pseudomonadati</taxon>
        <taxon>Bacteroidota</taxon>
        <taxon>Cytophagia</taxon>
        <taxon>Cytophagales</taxon>
        <taxon>Hymenobacteraceae</taxon>
        <taxon>Pontibacter</taxon>
    </lineage>
</organism>
<dbReference type="EMBL" id="JBHUOX010000024">
    <property type="protein sequence ID" value="MFD3003091.1"/>
    <property type="molecule type" value="Genomic_DNA"/>
</dbReference>
<accession>A0ABW6BZU7</accession>
<dbReference type="InterPro" id="IPR007936">
    <property type="entry name" value="VapE-like_dom"/>
</dbReference>
<dbReference type="RefSeq" id="WP_377489777.1">
    <property type="nucleotide sequence ID" value="NZ_JBHUOX010000024.1"/>
</dbReference>
<evidence type="ECO:0000259" key="1">
    <source>
        <dbReference type="Pfam" id="PF05272"/>
    </source>
</evidence>
<dbReference type="PANTHER" id="PTHR34985:SF1">
    <property type="entry name" value="SLR0554 PROTEIN"/>
    <property type="match status" value="1"/>
</dbReference>
<evidence type="ECO:0000313" key="2">
    <source>
        <dbReference type="EMBL" id="MFD3003091.1"/>
    </source>
</evidence>
<feature type="domain" description="Virulence-associated protein E-like" evidence="1">
    <location>
        <begin position="93"/>
        <end position="307"/>
    </location>
</feature>
<protein>
    <submittedName>
        <fullName evidence="2">VapE domain-containing protein</fullName>
    </submittedName>
</protein>
<dbReference type="Pfam" id="PF05272">
    <property type="entry name" value="VapE-like_dom"/>
    <property type="match status" value="1"/>
</dbReference>